<dbReference type="Proteomes" id="UP000006729">
    <property type="component" value="Chromosome 5"/>
</dbReference>
<evidence type="ECO:0000256" key="1">
    <source>
        <dbReference type="SAM" id="SignalP"/>
    </source>
</evidence>
<evidence type="ECO:0000313" key="3">
    <source>
        <dbReference type="Proteomes" id="UP000006729"/>
    </source>
</evidence>
<name>A0A2K2AB11_POPTR</name>
<sequence length="66" mass="7231">MFTSKNKVGYLLLILLSISAFDHGVLGARNLKERVEYTKKTEGSVNIQDATVSRAVPSGPDPLNNR</sequence>
<dbReference type="OMA" id="STCAINS"/>
<keyword evidence="1" id="KW-0732">Signal</keyword>
<accession>A0A2K2AB11</accession>
<dbReference type="InParanoid" id="A0A2K2AB11"/>
<dbReference type="EMBL" id="CM009294">
    <property type="protein sequence ID" value="PNT34719.1"/>
    <property type="molecule type" value="Genomic_DNA"/>
</dbReference>
<evidence type="ECO:0000313" key="2">
    <source>
        <dbReference type="EMBL" id="PNT34719.1"/>
    </source>
</evidence>
<dbReference type="AlphaFoldDB" id="A0A2K2AB11"/>
<dbReference type="Gramene" id="Potri.005G034000.1.v4.1">
    <property type="protein sequence ID" value="Potri.005G034000.1.v4.1"/>
    <property type="gene ID" value="Potri.005G034000.v4.1"/>
</dbReference>
<feature type="signal peptide" evidence="1">
    <location>
        <begin position="1"/>
        <end position="27"/>
    </location>
</feature>
<keyword evidence="3" id="KW-1185">Reference proteome</keyword>
<organism evidence="2 3">
    <name type="scientific">Populus trichocarpa</name>
    <name type="common">Western balsam poplar</name>
    <name type="synonym">Populus balsamifera subsp. trichocarpa</name>
    <dbReference type="NCBI Taxonomy" id="3694"/>
    <lineage>
        <taxon>Eukaryota</taxon>
        <taxon>Viridiplantae</taxon>
        <taxon>Streptophyta</taxon>
        <taxon>Embryophyta</taxon>
        <taxon>Tracheophyta</taxon>
        <taxon>Spermatophyta</taxon>
        <taxon>Magnoliopsida</taxon>
        <taxon>eudicotyledons</taxon>
        <taxon>Gunneridae</taxon>
        <taxon>Pentapetalae</taxon>
        <taxon>rosids</taxon>
        <taxon>fabids</taxon>
        <taxon>Malpighiales</taxon>
        <taxon>Salicaceae</taxon>
        <taxon>Saliceae</taxon>
        <taxon>Populus</taxon>
    </lineage>
</organism>
<reference evidence="2 3" key="1">
    <citation type="journal article" date="2006" name="Science">
        <title>The genome of black cottonwood, Populus trichocarpa (Torr. &amp; Gray).</title>
        <authorList>
            <person name="Tuskan G.A."/>
            <person name="Difazio S."/>
            <person name="Jansson S."/>
            <person name="Bohlmann J."/>
            <person name="Grigoriev I."/>
            <person name="Hellsten U."/>
            <person name="Putnam N."/>
            <person name="Ralph S."/>
            <person name="Rombauts S."/>
            <person name="Salamov A."/>
            <person name="Schein J."/>
            <person name="Sterck L."/>
            <person name="Aerts A."/>
            <person name="Bhalerao R.R."/>
            <person name="Bhalerao R.P."/>
            <person name="Blaudez D."/>
            <person name="Boerjan W."/>
            <person name="Brun A."/>
            <person name="Brunner A."/>
            <person name="Busov V."/>
            <person name="Campbell M."/>
            <person name="Carlson J."/>
            <person name="Chalot M."/>
            <person name="Chapman J."/>
            <person name="Chen G.L."/>
            <person name="Cooper D."/>
            <person name="Coutinho P.M."/>
            <person name="Couturier J."/>
            <person name="Covert S."/>
            <person name="Cronk Q."/>
            <person name="Cunningham R."/>
            <person name="Davis J."/>
            <person name="Degroeve S."/>
            <person name="Dejardin A."/>
            <person name="Depamphilis C."/>
            <person name="Detter J."/>
            <person name="Dirks B."/>
            <person name="Dubchak I."/>
            <person name="Duplessis S."/>
            <person name="Ehlting J."/>
            <person name="Ellis B."/>
            <person name="Gendler K."/>
            <person name="Goodstein D."/>
            <person name="Gribskov M."/>
            <person name="Grimwood J."/>
            <person name="Groover A."/>
            <person name="Gunter L."/>
            <person name="Hamberger B."/>
            <person name="Heinze B."/>
            <person name="Helariutta Y."/>
            <person name="Henrissat B."/>
            <person name="Holligan D."/>
            <person name="Holt R."/>
            <person name="Huang W."/>
            <person name="Islam-Faridi N."/>
            <person name="Jones S."/>
            <person name="Jones-Rhoades M."/>
            <person name="Jorgensen R."/>
            <person name="Joshi C."/>
            <person name="Kangasjarvi J."/>
            <person name="Karlsson J."/>
            <person name="Kelleher C."/>
            <person name="Kirkpatrick R."/>
            <person name="Kirst M."/>
            <person name="Kohler A."/>
            <person name="Kalluri U."/>
            <person name="Larimer F."/>
            <person name="Leebens-Mack J."/>
            <person name="Leple J.C."/>
            <person name="Locascio P."/>
            <person name="Lou Y."/>
            <person name="Lucas S."/>
            <person name="Martin F."/>
            <person name="Montanini B."/>
            <person name="Napoli C."/>
            <person name="Nelson D.R."/>
            <person name="Nelson C."/>
            <person name="Nieminen K."/>
            <person name="Nilsson O."/>
            <person name="Pereda V."/>
            <person name="Peter G."/>
            <person name="Philippe R."/>
            <person name="Pilate G."/>
            <person name="Poliakov A."/>
            <person name="Razumovskaya J."/>
            <person name="Richardson P."/>
            <person name="Rinaldi C."/>
            <person name="Ritland K."/>
            <person name="Rouze P."/>
            <person name="Ryaboy D."/>
            <person name="Schmutz J."/>
            <person name="Schrader J."/>
            <person name="Segerman B."/>
            <person name="Shin H."/>
            <person name="Siddiqui A."/>
            <person name="Sterky F."/>
            <person name="Terry A."/>
            <person name="Tsai C.J."/>
            <person name="Uberbacher E."/>
            <person name="Unneberg P."/>
            <person name="Vahala J."/>
            <person name="Wall K."/>
            <person name="Wessler S."/>
            <person name="Yang G."/>
            <person name="Yin T."/>
            <person name="Douglas C."/>
            <person name="Marra M."/>
            <person name="Sandberg G."/>
            <person name="Van de Peer Y."/>
            <person name="Rokhsar D."/>
        </authorList>
    </citation>
    <scope>NUCLEOTIDE SEQUENCE [LARGE SCALE GENOMIC DNA]</scope>
    <source>
        <strain evidence="3">cv. Nisqually</strain>
    </source>
</reference>
<dbReference type="SMR" id="A0A2K2AB11"/>
<proteinExistence type="predicted"/>
<protein>
    <submittedName>
        <fullName evidence="2">Uncharacterized protein</fullName>
    </submittedName>
</protein>
<gene>
    <name evidence="2" type="ORF">POPTR_005G034000</name>
</gene>
<feature type="chain" id="PRO_5014433896" evidence="1">
    <location>
        <begin position="28"/>
        <end position="66"/>
    </location>
</feature>